<keyword evidence="2" id="KW-0614">Plasmid</keyword>
<dbReference type="RefSeq" id="WP_011310409.1">
    <property type="nucleotide sequence ID" value="NC_007386.1"/>
</dbReference>
<feature type="coiled-coil region" evidence="1">
    <location>
        <begin position="130"/>
        <end position="157"/>
    </location>
</feature>
<evidence type="ECO:0000256" key="1">
    <source>
        <dbReference type="SAM" id="Coils"/>
    </source>
</evidence>
<dbReference type="AlphaFoldDB" id="Q3ZVR7"/>
<gene>
    <name evidence="2" type="primary">pSciA_01</name>
</gene>
<evidence type="ECO:0000313" key="2">
    <source>
        <dbReference type="EMBL" id="CAI84902.1"/>
    </source>
</evidence>
<protein>
    <submittedName>
        <fullName evidence="2">Uncharacterized protein</fullName>
    </submittedName>
</protein>
<geneLocation type="plasmid" evidence="2">
    <name>pSciA</name>
</geneLocation>
<proteinExistence type="predicted"/>
<sequence>MQELLIQNATQAFNQLNPNKDISNIFTSKKNVKKNYTEKSNMVRFGTIYISSSKKFCHLDKNKENYLIGIKPHYTYNVYDAEKNWKEKITGKELMKKYNLVGFHYLTVEQQRFKNMQKANPFFLQFKNVKESMEWHRQQAKEQREQLNALLMNRKKNTDTKVSENDVISKFNSDYENKKYQSTEDKKRTVDINHLLNDLDGPMFN</sequence>
<accession>Q3ZVR7</accession>
<reference evidence="2" key="1">
    <citation type="journal article" date="2008" name="BMC Genomics">
        <title>The abundant extrachromosomal DNA content of the Spiroplasma citri GII3-3X genome.</title>
        <authorList>
            <person name="Saillard C."/>
            <person name="Carle P."/>
            <person name="Duret-Nurbel S."/>
            <person name="Henri R."/>
            <person name="Killiny N."/>
            <person name="Carrere S."/>
            <person name="Gouzy J."/>
            <person name="Bove J.M."/>
            <person name="Renaudin J."/>
            <person name="Foissac X."/>
        </authorList>
    </citation>
    <scope>NUCLEOTIDE SEQUENCE [LARGE SCALE GENOMIC DNA]</scope>
    <source>
        <strain evidence="2">GII3</strain>
        <plasmid evidence="2">pSciA</plasmid>
    </source>
</reference>
<name>Q3ZVR7_SPICI</name>
<dbReference type="EMBL" id="AJ966734">
    <property type="protein sequence ID" value="CAI84902.1"/>
    <property type="molecule type" value="Genomic_DNA"/>
</dbReference>
<organism evidence="2">
    <name type="scientific">Spiroplasma citri</name>
    <dbReference type="NCBI Taxonomy" id="2133"/>
    <lineage>
        <taxon>Bacteria</taxon>
        <taxon>Bacillati</taxon>
        <taxon>Mycoplasmatota</taxon>
        <taxon>Mollicutes</taxon>
        <taxon>Entomoplasmatales</taxon>
        <taxon>Spiroplasmataceae</taxon>
        <taxon>Spiroplasma</taxon>
    </lineage>
</organism>
<keyword evidence="1" id="KW-0175">Coiled coil</keyword>